<evidence type="ECO:0000256" key="2">
    <source>
        <dbReference type="ARBA" id="ARBA00022729"/>
    </source>
</evidence>
<reference evidence="6" key="2">
    <citation type="submission" date="2025-09" db="UniProtKB">
        <authorList>
            <consortium name="Ensembl"/>
        </authorList>
    </citation>
    <scope>IDENTIFICATION</scope>
</reference>
<dbReference type="InterPro" id="IPR011990">
    <property type="entry name" value="TPR-like_helical_dom_sf"/>
</dbReference>
<organism evidence="6 7">
    <name type="scientific">Anas zonorhyncha</name>
    <name type="common">Eastern spot-billed duck</name>
    <dbReference type="NCBI Taxonomy" id="75864"/>
    <lineage>
        <taxon>Eukaryota</taxon>
        <taxon>Metazoa</taxon>
        <taxon>Chordata</taxon>
        <taxon>Craniata</taxon>
        <taxon>Vertebrata</taxon>
        <taxon>Euteleostomi</taxon>
        <taxon>Archelosauria</taxon>
        <taxon>Archosauria</taxon>
        <taxon>Dinosauria</taxon>
        <taxon>Saurischia</taxon>
        <taxon>Theropoda</taxon>
        <taxon>Coelurosauria</taxon>
        <taxon>Aves</taxon>
        <taxon>Neognathae</taxon>
        <taxon>Galloanserae</taxon>
        <taxon>Anseriformes</taxon>
        <taxon>Anatidae</taxon>
        <taxon>Anatinae</taxon>
        <taxon>Anas</taxon>
    </lineage>
</organism>
<sequence>MAPLPCFLLLLLLRAASATSPPSRLAPYDLLYADGVRAYFARDWGRAAELLQRSLHSYAGLRAARRSCRASCRREAAFLGDPPAAGPWEAALFERVLQRADCLQHCLGGRLGAAPSAHRASLAVRRDFEQREPYNYLQVAFFQLKKLDQAVSAAHTFFVANPQHLQMREDMEKYRRMSGVKADNFRDLEAAPHWVRLRCRSGHQRLVPHPRDELRQGTAHQGIALCGGCWLSLLLFLAAHYIQVLKCRQQCVLDIATKPGRISATEDFIPSHLDLLQHTCLFCFVPALVGNQALAAECAASYLLFYPTDEPVLEKMKQYQTELGEDTTVTARENIHHYVQRSLMEKKLIYYAVEHLGGTFNDPVSNDTILIFLPRFYQDSCLILFR</sequence>
<dbReference type="AlphaFoldDB" id="A0A8B9V0J6"/>
<dbReference type="Proteomes" id="UP000694549">
    <property type="component" value="Unplaced"/>
</dbReference>
<evidence type="ECO:0000259" key="5">
    <source>
        <dbReference type="Pfam" id="PF23557"/>
    </source>
</evidence>
<proteinExistence type="inferred from homology"/>
<dbReference type="Pfam" id="PF23557">
    <property type="entry name" value="TPR_leprecan"/>
    <property type="match status" value="2"/>
</dbReference>
<keyword evidence="3" id="KW-0325">Glycoprotein</keyword>
<evidence type="ECO:0000256" key="1">
    <source>
        <dbReference type="ARBA" id="ARBA00006487"/>
    </source>
</evidence>
<reference evidence="6" key="1">
    <citation type="submission" date="2025-08" db="UniProtKB">
        <authorList>
            <consortium name="Ensembl"/>
        </authorList>
    </citation>
    <scope>IDENTIFICATION</scope>
</reference>
<dbReference type="GO" id="GO:0005783">
    <property type="term" value="C:endoplasmic reticulum"/>
    <property type="evidence" value="ECO:0007669"/>
    <property type="project" value="TreeGrafter"/>
</dbReference>
<dbReference type="Ensembl" id="ENSAZOT00000017191.1">
    <property type="protein sequence ID" value="ENSAZOP00000015985.1"/>
    <property type="gene ID" value="ENSAZOG00000010291.1"/>
</dbReference>
<feature type="domain" description="Leprecan-like alpha-helical" evidence="5">
    <location>
        <begin position="237"/>
        <end position="322"/>
    </location>
</feature>
<evidence type="ECO:0000256" key="4">
    <source>
        <dbReference type="SAM" id="SignalP"/>
    </source>
</evidence>
<protein>
    <submittedName>
        <fullName evidence="6">Prolyl 3-hydroxylase 3</fullName>
    </submittedName>
</protein>
<name>A0A8B9V0J6_9AVES</name>
<dbReference type="PANTHER" id="PTHR13986">
    <property type="entry name" value="PROTEIN LYSINE HYDROXYLATION COMPLEX COMPONENT"/>
    <property type="match status" value="1"/>
</dbReference>
<dbReference type="Gene3D" id="1.25.40.10">
    <property type="entry name" value="Tetratricopeptide repeat domain"/>
    <property type="match status" value="1"/>
</dbReference>
<evidence type="ECO:0000313" key="6">
    <source>
        <dbReference type="Ensembl" id="ENSAZOP00000015985.1"/>
    </source>
</evidence>
<dbReference type="GO" id="GO:0030199">
    <property type="term" value="P:collagen fibril organization"/>
    <property type="evidence" value="ECO:0007669"/>
    <property type="project" value="TreeGrafter"/>
</dbReference>
<feature type="domain" description="Leprecan-like alpha-helical" evidence="5">
    <location>
        <begin position="27"/>
        <end position="196"/>
    </location>
</feature>
<keyword evidence="2 4" id="KW-0732">Signal</keyword>
<accession>A0A8B9V0J6</accession>
<dbReference type="PANTHER" id="PTHR13986:SF3">
    <property type="entry name" value="CARTILAGE-ASSOCIATED PROTEIN"/>
    <property type="match status" value="1"/>
</dbReference>
<dbReference type="InterPro" id="IPR056585">
    <property type="entry name" value="Leprecan_dom"/>
</dbReference>
<comment type="similarity">
    <text evidence="1">Belongs to the leprecan family.</text>
</comment>
<dbReference type="GO" id="GO:0005518">
    <property type="term" value="F:collagen binding"/>
    <property type="evidence" value="ECO:0007669"/>
    <property type="project" value="TreeGrafter"/>
</dbReference>
<feature type="chain" id="PRO_5034054861" evidence="4">
    <location>
        <begin position="19"/>
        <end position="386"/>
    </location>
</feature>
<evidence type="ECO:0000313" key="7">
    <source>
        <dbReference type="Proteomes" id="UP000694549"/>
    </source>
</evidence>
<dbReference type="InterPro" id="IPR052284">
    <property type="entry name" value="Collagen_mod_leprecan"/>
</dbReference>
<evidence type="ECO:0000256" key="3">
    <source>
        <dbReference type="ARBA" id="ARBA00023180"/>
    </source>
</evidence>
<feature type="signal peptide" evidence="4">
    <location>
        <begin position="1"/>
        <end position="18"/>
    </location>
</feature>
<keyword evidence="7" id="KW-1185">Reference proteome</keyword>